<dbReference type="EMBL" id="JACXYU010000004">
    <property type="protein sequence ID" value="MBD3931943.1"/>
    <property type="molecule type" value="Genomic_DNA"/>
</dbReference>
<dbReference type="AlphaFoldDB" id="A0A927EYT8"/>
<accession>A0A927EYT8</accession>
<protein>
    <submittedName>
        <fullName evidence="1">Uncharacterized protein</fullName>
    </submittedName>
</protein>
<evidence type="ECO:0000313" key="1">
    <source>
        <dbReference type="EMBL" id="MBD3931943.1"/>
    </source>
</evidence>
<evidence type="ECO:0000313" key="2">
    <source>
        <dbReference type="Proteomes" id="UP000632289"/>
    </source>
</evidence>
<dbReference type="Proteomes" id="UP000632289">
    <property type="component" value="Unassembled WGS sequence"/>
</dbReference>
<sequence>MKLQLSGQREDALWQSLREAHAAYYAQLNQVRMDLGHVISLFEMSARQARSLTSAGFGTREEALGSLQASVRHCWYQQCLLRLSVPRDQSARAEEVNEALSAVMHAVHPWCAERSAGQRDTQETWARVQENMALFRSAIDQYADEAQQWLAEPRAVGWHAPSP</sequence>
<reference evidence="1" key="1">
    <citation type="submission" date="2020-09" db="EMBL/GenBank/DDBJ databases">
        <title>Secondary metabolite and genome analysis of marine Streptomyces chumphonensis KK1-2T.</title>
        <authorList>
            <person name="Phongsopitanun W."/>
            <person name="Kanchanasin P."/>
            <person name="Pittayakhajonwut P."/>
            <person name="Suwanborirux K."/>
            <person name="Tanasupawat S."/>
        </authorList>
    </citation>
    <scope>NUCLEOTIDE SEQUENCE</scope>
    <source>
        <strain evidence="1">KK1-2</strain>
    </source>
</reference>
<proteinExistence type="predicted"/>
<dbReference type="RefSeq" id="WP_191209254.1">
    <property type="nucleotide sequence ID" value="NZ_BAABKL010000036.1"/>
</dbReference>
<organism evidence="1 2">
    <name type="scientific">Streptomyces chumphonensis</name>
    <dbReference type="NCBI Taxonomy" id="1214925"/>
    <lineage>
        <taxon>Bacteria</taxon>
        <taxon>Bacillati</taxon>
        <taxon>Actinomycetota</taxon>
        <taxon>Actinomycetes</taxon>
        <taxon>Kitasatosporales</taxon>
        <taxon>Streptomycetaceae</taxon>
        <taxon>Streptomyces</taxon>
    </lineage>
</organism>
<name>A0A927EYT8_9ACTN</name>
<comment type="caution">
    <text evidence="1">The sequence shown here is derived from an EMBL/GenBank/DDBJ whole genome shotgun (WGS) entry which is preliminary data.</text>
</comment>
<keyword evidence="2" id="KW-1185">Reference proteome</keyword>
<gene>
    <name evidence="1" type="ORF">IF129_10285</name>
</gene>